<name>A0A164K5P6_9NOCA</name>
<protein>
    <recommendedName>
        <fullName evidence="4">Major tail protein</fullName>
    </recommendedName>
</protein>
<dbReference type="InterPro" id="IPR058154">
    <property type="entry name" value="Bxb1_TTP-like"/>
</dbReference>
<reference evidence="2 3" key="1">
    <citation type="submission" date="2016-04" db="EMBL/GenBank/DDBJ databases">
        <authorList>
            <person name="Evans L.H."/>
            <person name="Alamgir A."/>
            <person name="Owens N."/>
            <person name="Weber N.D."/>
            <person name="Virtaneva K."/>
            <person name="Barbian K."/>
            <person name="Babar A."/>
            <person name="Rosenke K."/>
        </authorList>
    </citation>
    <scope>NUCLEOTIDE SEQUENCE [LARGE SCALE GENOMIC DNA]</scope>
    <source>
        <strain evidence="2 3">IFM 0406</strain>
    </source>
</reference>
<dbReference type="EMBL" id="LWGR01000013">
    <property type="protein sequence ID" value="KZM71061.1"/>
    <property type="molecule type" value="Genomic_DNA"/>
</dbReference>
<sequence length="202" mass="21926">MTSDLVDLKAAGFQSIGHISKENAPTFTPETETKDVDAWGLLEPARTDVVSRKTTIKWTGLETHKLNLELYHNADLSNVKFDKDTGETRFADPTEPTITYHRALFVTVDGAGANRIWVIKEVPKFTVTSVGEQKWNADNAIEYDITGRAFIDETAGYAIRTIFGGPGWKAIAADAGFTAAAAPMSPPEPPAKDNAAAESRGK</sequence>
<evidence type="ECO:0000313" key="2">
    <source>
        <dbReference type="EMBL" id="KZM71061.1"/>
    </source>
</evidence>
<dbReference type="AlphaFoldDB" id="A0A164K5P6"/>
<evidence type="ECO:0000313" key="3">
    <source>
        <dbReference type="Proteomes" id="UP000076512"/>
    </source>
</evidence>
<feature type="region of interest" description="Disordered" evidence="1">
    <location>
        <begin position="180"/>
        <end position="202"/>
    </location>
</feature>
<comment type="caution">
    <text evidence="2">The sequence shown here is derived from an EMBL/GenBank/DDBJ whole genome shotgun (WGS) entry which is preliminary data.</text>
</comment>
<evidence type="ECO:0000256" key="1">
    <source>
        <dbReference type="SAM" id="MobiDB-lite"/>
    </source>
</evidence>
<evidence type="ECO:0008006" key="4">
    <source>
        <dbReference type="Google" id="ProtNLM"/>
    </source>
</evidence>
<dbReference type="STRING" id="455432.AWN90_41840"/>
<accession>A0A164K5P6</accession>
<proteinExistence type="predicted"/>
<keyword evidence="3" id="KW-1185">Reference proteome</keyword>
<dbReference type="Proteomes" id="UP000076512">
    <property type="component" value="Unassembled WGS sequence"/>
</dbReference>
<organism evidence="2 3">
    <name type="scientific">Nocardia terpenica</name>
    <dbReference type="NCBI Taxonomy" id="455432"/>
    <lineage>
        <taxon>Bacteria</taxon>
        <taxon>Bacillati</taxon>
        <taxon>Actinomycetota</taxon>
        <taxon>Actinomycetes</taxon>
        <taxon>Mycobacteriales</taxon>
        <taxon>Nocardiaceae</taxon>
        <taxon>Nocardia</taxon>
    </lineage>
</organism>
<gene>
    <name evidence="2" type="ORF">AWN90_41840</name>
</gene>
<dbReference type="Pfam" id="PF25681">
    <property type="entry name" value="Phage_TTP_17"/>
    <property type="match status" value="1"/>
</dbReference>